<feature type="chain" id="PRO_5039576004" evidence="5">
    <location>
        <begin position="28"/>
        <end position="427"/>
    </location>
</feature>
<accession>A0A2W0CHZ1</accession>
<dbReference type="RefSeq" id="WP_110821254.1">
    <property type="nucleotide sequence ID" value="NZ_PRLG01000021.1"/>
</dbReference>
<evidence type="ECO:0000256" key="5">
    <source>
        <dbReference type="SAM" id="SignalP"/>
    </source>
</evidence>
<keyword evidence="2" id="KW-0813">Transport</keyword>
<sequence>MKRRHQVVLFAVLLLSLTILSPSFDFRGVPQNQDQDQENDAFPNAVTRSENQQAPVDIVVSMSESEFQVFSAIAKQVAAAQVVKINLRNLASDTYKKILDNELAVGDSGDIILLDSEEIQGYAKRGHLYPLNATTLSKALGDSVTPLREKTEWNGYQWGMPFDFDPYVLASRVKLLADAGLERLPQNLEEWTRVINQMENKSQKLLAINIDDAYAADAWLNEFGSGVAPSTLKTATGSHTAGGYEQALQLLNRVQPYIQVQNTDPDFVDKEMQEETLMVVTPFSQLVNNDPAITEDRLTNRIMFKPLAPVASRSFVITSGSHEAEQASRWIEGMTSNSVQSDWYQQAHHLPGQQQQLNTESQQLSVEGQIMSGNGKEWFVSKTSETPVMDNPELVLQYNKKVQQFLHGEISANQYVNDMLKIQQSSK</sequence>
<dbReference type="PANTHER" id="PTHR30061:SF50">
    <property type="entry name" value="MALTOSE_MALTODEXTRIN-BINDING PERIPLASMIC PROTEIN"/>
    <property type="match status" value="1"/>
</dbReference>
<evidence type="ECO:0000256" key="4">
    <source>
        <dbReference type="SAM" id="Coils"/>
    </source>
</evidence>
<organism evidence="6 7">
    <name type="scientific">Paenibacillus illinoisensis</name>
    <dbReference type="NCBI Taxonomy" id="59845"/>
    <lineage>
        <taxon>Bacteria</taxon>
        <taxon>Bacillati</taxon>
        <taxon>Bacillota</taxon>
        <taxon>Bacilli</taxon>
        <taxon>Bacillales</taxon>
        <taxon>Paenibacillaceae</taxon>
        <taxon>Paenibacillus</taxon>
    </lineage>
</organism>
<name>A0A2W0CHZ1_9BACL</name>
<evidence type="ECO:0000313" key="7">
    <source>
        <dbReference type="Proteomes" id="UP000247459"/>
    </source>
</evidence>
<evidence type="ECO:0000313" key="6">
    <source>
        <dbReference type="EMBL" id="PYY27448.1"/>
    </source>
</evidence>
<dbReference type="Gene3D" id="3.40.190.10">
    <property type="entry name" value="Periplasmic binding protein-like II"/>
    <property type="match status" value="1"/>
</dbReference>
<dbReference type="GO" id="GO:0055052">
    <property type="term" value="C:ATP-binding cassette (ABC) transporter complex, substrate-binding subunit-containing"/>
    <property type="evidence" value="ECO:0007669"/>
    <property type="project" value="TreeGrafter"/>
</dbReference>
<comment type="caution">
    <text evidence="6">The sequence shown here is derived from an EMBL/GenBank/DDBJ whole genome shotgun (WGS) entry which is preliminary data.</text>
</comment>
<dbReference type="Proteomes" id="UP000247459">
    <property type="component" value="Unassembled WGS sequence"/>
</dbReference>
<dbReference type="EMBL" id="PRLG01000021">
    <property type="protein sequence ID" value="PYY27448.1"/>
    <property type="molecule type" value="Genomic_DNA"/>
</dbReference>
<dbReference type="PANTHER" id="PTHR30061">
    <property type="entry name" value="MALTOSE-BINDING PERIPLASMIC PROTEIN"/>
    <property type="match status" value="1"/>
</dbReference>
<evidence type="ECO:0000256" key="3">
    <source>
        <dbReference type="ARBA" id="ARBA00022729"/>
    </source>
</evidence>
<dbReference type="GO" id="GO:0015768">
    <property type="term" value="P:maltose transport"/>
    <property type="evidence" value="ECO:0007669"/>
    <property type="project" value="TreeGrafter"/>
</dbReference>
<proteinExistence type="inferred from homology"/>
<dbReference type="GO" id="GO:1901982">
    <property type="term" value="F:maltose binding"/>
    <property type="evidence" value="ECO:0007669"/>
    <property type="project" value="TreeGrafter"/>
</dbReference>
<evidence type="ECO:0000256" key="1">
    <source>
        <dbReference type="ARBA" id="ARBA00008520"/>
    </source>
</evidence>
<dbReference type="AlphaFoldDB" id="A0A2W0CHZ1"/>
<reference evidence="6 7" key="1">
    <citation type="submission" date="2018-01" db="EMBL/GenBank/DDBJ databases">
        <title>Genome sequence of the PGP bacterium Paenibacillus illinoisensis E3.</title>
        <authorList>
            <person name="Rolli E."/>
            <person name="Marasco R."/>
            <person name="Bessem C."/>
            <person name="Michoud G."/>
            <person name="Gaiarsa S."/>
            <person name="Borin S."/>
            <person name="Daffonchio D."/>
        </authorList>
    </citation>
    <scope>NUCLEOTIDE SEQUENCE [LARGE SCALE GENOMIC DNA]</scope>
    <source>
        <strain evidence="6 7">E3</strain>
    </source>
</reference>
<gene>
    <name evidence="6" type="ORF">PIL02S_04026</name>
</gene>
<dbReference type="InterPro" id="IPR006059">
    <property type="entry name" value="SBP"/>
</dbReference>
<feature type="coiled-coil region" evidence="4">
    <location>
        <begin position="181"/>
        <end position="208"/>
    </location>
</feature>
<protein>
    <submittedName>
        <fullName evidence="6">Extracellular solute-binding protein</fullName>
    </submittedName>
</protein>
<keyword evidence="3 5" id="KW-0732">Signal</keyword>
<dbReference type="OrthoDB" id="2585476at2"/>
<keyword evidence="4" id="KW-0175">Coiled coil</keyword>
<feature type="signal peptide" evidence="5">
    <location>
        <begin position="1"/>
        <end position="27"/>
    </location>
</feature>
<evidence type="ECO:0000256" key="2">
    <source>
        <dbReference type="ARBA" id="ARBA00022448"/>
    </source>
</evidence>
<dbReference type="SUPFAM" id="SSF53850">
    <property type="entry name" value="Periplasmic binding protein-like II"/>
    <property type="match status" value="1"/>
</dbReference>
<dbReference type="GO" id="GO:0042956">
    <property type="term" value="P:maltodextrin transmembrane transport"/>
    <property type="evidence" value="ECO:0007669"/>
    <property type="project" value="TreeGrafter"/>
</dbReference>
<dbReference type="Pfam" id="PF13416">
    <property type="entry name" value="SBP_bac_8"/>
    <property type="match status" value="1"/>
</dbReference>
<comment type="similarity">
    <text evidence="1">Belongs to the bacterial solute-binding protein 1 family.</text>
</comment>